<keyword evidence="2 5" id="KW-0690">Ribosome biogenesis</keyword>
<dbReference type="NCBIfam" id="TIGR02273">
    <property type="entry name" value="16S_RimM"/>
    <property type="match status" value="1"/>
</dbReference>
<dbReference type="Proteomes" id="UP001589619">
    <property type="component" value="Unassembled WGS sequence"/>
</dbReference>
<keyword evidence="9" id="KW-1185">Reference proteome</keyword>
<evidence type="ECO:0000256" key="4">
    <source>
        <dbReference type="ARBA" id="ARBA00023186"/>
    </source>
</evidence>
<dbReference type="Gene3D" id="2.30.30.240">
    <property type="entry name" value="PRC-barrel domain"/>
    <property type="match status" value="1"/>
</dbReference>
<keyword evidence="1 5" id="KW-0963">Cytoplasm</keyword>
<proteinExistence type="inferred from homology"/>
<dbReference type="SUPFAM" id="SSF50447">
    <property type="entry name" value="Translation proteins"/>
    <property type="match status" value="1"/>
</dbReference>
<name>A0ABV5W2J3_9BACL</name>
<feature type="domain" description="PRC-barrel" evidence="7">
    <location>
        <begin position="99"/>
        <end position="172"/>
    </location>
</feature>
<dbReference type="InterPro" id="IPR036976">
    <property type="entry name" value="RimM_N_sf"/>
</dbReference>
<protein>
    <recommendedName>
        <fullName evidence="5">Ribosome maturation factor RimM</fullName>
    </recommendedName>
</protein>
<comment type="subcellular location">
    <subcellularLocation>
        <location evidence="5">Cytoplasm</location>
    </subcellularLocation>
</comment>
<dbReference type="Gene3D" id="2.40.30.60">
    <property type="entry name" value="RimM"/>
    <property type="match status" value="1"/>
</dbReference>
<dbReference type="Pfam" id="PF05239">
    <property type="entry name" value="PRC"/>
    <property type="match status" value="1"/>
</dbReference>
<evidence type="ECO:0000313" key="8">
    <source>
        <dbReference type="EMBL" id="MFB9754785.1"/>
    </source>
</evidence>
<comment type="domain">
    <text evidence="5">The PRC barrel domain binds ribosomal protein uS19.</text>
</comment>
<dbReference type="InterPro" id="IPR027275">
    <property type="entry name" value="PRC-brl_dom"/>
</dbReference>
<reference evidence="8 9" key="1">
    <citation type="submission" date="2024-09" db="EMBL/GenBank/DDBJ databases">
        <authorList>
            <person name="Sun Q."/>
            <person name="Mori K."/>
        </authorList>
    </citation>
    <scope>NUCLEOTIDE SEQUENCE [LARGE SCALE GENOMIC DNA]</scope>
    <source>
        <strain evidence="8 9">JCM 12520</strain>
    </source>
</reference>
<evidence type="ECO:0000256" key="5">
    <source>
        <dbReference type="HAMAP-Rule" id="MF_00014"/>
    </source>
</evidence>
<dbReference type="EMBL" id="JBHMAG010000016">
    <property type="protein sequence ID" value="MFB9754785.1"/>
    <property type="molecule type" value="Genomic_DNA"/>
</dbReference>
<feature type="domain" description="RimM N-terminal" evidence="6">
    <location>
        <begin position="8"/>
        <end position="92"/>
    </location>
</feature>
<evidence type="ECO:0000259" key="7">
    <source>
        <dbReference type="Pfam" id="PF05239"/>
    </source>
</evidence>
<dbReference type="PANTHER" id="PTHR33692:SF1">
    <property type="entry name" value="RIBOSOME MATURATION FACTOR RIMM"/>
    <property type="match status" value="1"/>
</dbReference>
<comment type="caution">
    <text evidence="8">The sequence shown here is derived from an EMBL/GenBank/DDBJ whole genome shotgun (WGS) entry which is preliminary data.</text>
</comment>
<keyword evidence="4 5" id="KW-0143">Chaperone</keyword>
<keyword evidence="3 5" id="KW-0698">rRNA processing</keyword>
<dbReference type="HAMAP" id="MF_00014">
    <property type="entry name" value="Ribosome_mat_RimM"/>
    <property type="match status" value="1"/>
</dbReference>
<comment type="similarity">
    <text evidence="5">Belongs to the RimM family.</text>
</comment>
<evidence type="ECO:0000256" key="1">
    <source>
        <dbReference type="ARBA" id="ARBA00022490"/>
    </source>
</evidence>
<comment type="function">
    <text evidence="5">An accessory protein needed during the final step in the assembly of 30S ribosomal subunit, possibly for assembly of the head region. Essential for efficient processing of 16S rRNA. May be needed both before and after RbfA during the maturation of 16S rRNA. It has affinity for free ribosomal 30S subunits but not for 70S ribosomes.</text>
</comment>
<dbReference type="RefSeq" id="WP_344909580.1">
    <property type="nucleotide sequence ID" value="NZ_BAAAYO010000008.1"/>
</dbReference>
<accession>A0ABV5W2J3</accession>
<dbReference type="InterPro" id="IPR009000">
    <property type="entry name" value="Transl_B-barrel_sf"/>
</dbReference>
<evidence type="ECO:0000259" key="6">
    <source>
        <dbReference type="Pfam" id="PF01782"/>
    </source>
</evidence>
<comment type="subunit">
    <text evidence="5">Binds ribosomal protein uS19.</text>
</comment>
<dbReference type="InterPro" id="IPR011961">
    <property type="entry name" value="RimM"/>
</dbReference>
<dbReference type="InterPro" id="IPR002676">
    <property type="entry name" value="RimM_N"/>
</dbReference>
<sequence length="174" mass="19608">MSGKRFNVGKAVNTHEIRGELKIVAQTDFPEERFAKGSKLLLVDPNEETNVLPVTVQTARTHKNVYIVKFQGHDNINDVLPYKGWLLQVADEERKPLEEGEYYYHEIIGCSVVTDEGVELGTVTDILAPGANHVWVVDRPKGKQVLLPVIDDCILDVNVEEKRIRVHVLEGLID</sequence>
<dbReference type="Pfam" id="PF01782">
    <property type="entry name" value="RimM"/>
    <property type="match status" value="1"/>
</dbReference>
<dbReference type="PANTHER" id="PTHR33692">
    <property type="entry name" value="RIBOSOME MATURATION FACTOR RIMM"/>
    <property type="match status" value="1"/>
</dbReference>
<evidence type="ECO:0000313" key="9">
    <source>
        <dbReference type="Proteomes" id="UP001589619"/>
    </source>
</evidence>
<organism evidence="8 9">
    <name type="scientific">Paenibacillus hodogayensis</name>
    <dbReference type="NCBI Taxonomy" id="279208"/>
    <lineage>
        <taxon>Bacteria</taxon>
        <taxon>Bacillati</taxon>
        <taxon>Bacillota</taxon>
        <taxon>Bacilli</taxon>
        <taxon>Bacillales</taxon>
        <taxon>Paenibacillaceae</taxon>
        <taxon>Paenibacillus</taxon>
    </lineage>
</organism>
<evidence type="ECO:0000256" key="3">
    <source>
        <dbReference type="ARBA" id="ARBA00022552"/>
    </source>
</evidence>
<dbReference type="InterPro" id="IPR011033">
    <property type="entry name" value="PRC_barrel-like_sf"/>
</dbReference>
<dbReference type="SUPFAM" id="SSF50346">
    <property type="entry name" value="PRC-barrel domain"/>
    <property type="match status" value="1"/>
</dbReference>
<gene>
    <name evidence="5 8" type="primary">rimM</name>
    <name evidence="8" type="ORF">ACFFNY_24705</name>
</gene>
<evidence type="ECO:0000256" key="2">
    <source>
        <dbReference type="ARBA" id="ARBA00022517"/>
    </source>
</evidence>